<gene>
    <name evidence="7" type="ORF">B7Z12_05585</name>
</gene>
<evidence type="ECO:0000313" key="8">
    <source>
        <dbReference type="Proteomes" id="UP000215616"/>
    </source>
</evidence>
<comment type="caution">
    <text evidence="7">The sequence shown here is derived from an EMBL/GenBank/DDBJ whole genome shotgun (WGS) entry which is preliminary data.</text>
</comment>
<dbReference type="PROSITE" id="PS00757">
    <property type="entry name" value="PROK_SULFATE_BIND_2"/>
    <property type="match status" value="1"/>
</dbReference>
<dbReference type="InterPro" id="IPR034408">
    <property type="entry name" value="Sulphate/thiosulphate_BS"/>
</dbReference>
<evidence type="ECO:0000313" key="7">
    <source>
        <dbReference type="EMBL" id="OYX04751.1"/>
    </source>
</evidence>
<reference evidence="7 8" key="1">
    <citation type="submission" date="2017-03" db="EMBL/GenBank/DDBJ databases">
        <title>Lifting the veil on microbial sulfur biogeochemistry in mining wastewaters.</title>
        <authorList>
            <person name="Kantor R.S."/>
            <person name="Colenbrander Nelson T."/>
            <person name="Marshall S."/>
            <person name="Bennett D."/>
            <person name="Apte S."/>
            <person name="Camacho D."/>
            <person name="Thomas B.C."/>
            <person name="Warren L.A."/>
            <person name="Banfield J.F."/>
        </authorList>
    </citation>
    <scope>NUCLEOTIDE SEQUENCE [LARGE SCALE GENOMIC DNA]</scope>
    <source>
        <strain evidence="7">32-67-7</strain>
    </source>
</reference>
<dbReference type="NCBIfam" id="NF008106">
    <property type="entry name" value="PRK10852.1"/>
    <property type="match status" value="1"/>
</dbReference>
<dbReference type="InterPro" id="IPR006311">
    <property type="entry name" value="TAT_signal"/>
</dbReference>
<evidence type="ECO:0000256" key="2">
    <source>
        <dbReference type="ARBA" id="ARBA00006099"/>
    </source>
</evidence>
<dbReference type="PROSITE" id="PS51318">
    <property type="entry name" value="TAT"/>
    <property type="match status" value="1"/>
</dbReference>
<dbReference type="GO" id="GO:1902358">
    <property type="term" value="P:sulfate transmembrane transport"/>
    <property type="evidence" value="ECO:0007669"/>
    <property type="project" value="InterPro"/>
</dbReference>
<dbReference type="PANTHER" id="PTHR30368">
    <property type="entry name" value="SULFATE-BINDING PROTEIN"/>
    <property type="match status" value="1"/>
</dbReference>
<dbReference type="AlphaFoldDB" id="A0A258DAB6"/>
<dbReference type="GO" id="GO:1901681">
    <property type="term" value="F:sulfur compound binding"/>
    <property type="evidence" value="ECO:0007669"/>
    <property type="project" value="InterPro"/>
</dbReference>
<dbReference type="EMBL" id="NCDQ01000062">
    <property type="protein sequence ID" value="OYX04751.1"/>
    <property type="molecule type" value="Genomic_DNA"/>
</dbReference>
<protein>
    <submittedName>
        <fullName evidence="7">Sulfate transporter subunit</fullName>
    </submittedName>
</protein>
<dbReference type="GO" id="GO:0042597">
    <property type="term" value="C:periplasmic space"/>
    <property type="evidence" value="ECO:0007669"/>
    <property type="project" value="UniProtKB-SubCell"/>
</dbReference>
<keyword evidence="4 6" id="KW-0732">Signal</keyword>
<dbReference type="Gene3D" id="3.40.190.10">
    <property type="entry name" value="Periplasmic binding protein-like II"/>
    <property type="match status" value="2"/>
</dbReference>
<keyword evidence="5" id="KW-0574">Periplasm</keyword>
<accession>A0A258DAB6</accession>
<dbReference type="NCBIfam" id="TIGR00971">
    <property type="entry name" value="3a0106s03"/>
    <property type="match status" value="1"/>
</dbReference>
<evidence type="ECO:0000256" key="3">
    <source>
        <dbReference type="ARBA" id="ARBA00022448"/>
    </source>
</evidence>
<evidence type="ECO:0000256" key="4">
    <source>
        <dbReference type="ARBA" id="ARBA00022729"/>
    </source>
</evidence>
<keyword evidence="3" id="KW-0813">Transport</keyword>
<proteinExistence type="inferred from homology"/>
<evidence type="ECO:0000256" key="5">
    <source>
        <dbReference type="ARBA" id="ARBA00022764"/>
    </source>
</evidence>
<dbReference type="SUPFAM" id="SSF53850">
    <property type="entry name" value="Periplasmic binding protein-like II"/>
    <property type="match status" value="1"/>
</dbReference>
<name>A0A258DAB6_CAUVI</name>
<sequence length="349" mass="38031">MAGHFDRPTRRGVLGAATAGLGAVAAPAALSGVAHAQSKTVTLLNVSYDPTRELYKDINAAYATYWKTRVGQTLAINQSHGGSGKQARSVLDGLQADVVTLALAYDIDEIAAKGRLLPANWQSRLPQNSAPYASTIVFLVRKGNPWKIKDWSDLIKPGVEVITPNPKTSGGARWNYLAAWAWALKQPGGDAAKAEAYVKALFEHVPILDTGARGATTSFTQRGIGDVLLTWENEAYLAQEELPGKFDIVYPSLSILAEPTVALVDRNVDRRKTRTVAQGYLNFLYSPLAQNLIAKHHYRPRNAAVAAKYASKYKQIPLVTIDDTFGGWKKAQATHFNDGGAFDRIYRPK</sequence>
<dbReference type="Proteomes" id="UP000215616">
    <property type="component" value="Unassembled WGS sequence"/>
</dbReference>
<dbReference type="CDD" id="cd01005">
    <property type="entry name" value="PBP2_CysP"/>
    <property type="match status" value="1"/>
</dbReference>
<feature type="chain" id="PRO_5012784980" evidence="6">
    <location>
        <begin position="37"/>
        <end position="349"/>
    </location>
</feature>
<comment type="subcellular location">
    <subcellularLocation>
        <location evidence="1">Periplasm</location>
    </subcellularLocation>
</comment>
<dbReference type="PANTHER" id="PTHR30368:SF2">
    <property type="entry name" value="SULFATE-BINDING PROTEIN"/>
    <property type="match status" value="1"/>
</dbReference>
<dbReference type="NCBIfam" id="NF008022">
    <property type="entry name" value="PRK10752.1"/>
    <property type="match status" value="1"/>
</dbReference>
<feature type="signal peptide" evidence="6">
    <location>
        <begin position="1"/>
        <end position="36"/>
    </location>
</feature>
<evidence type="ECO:0000256" key="6">
    <source>
        <dbReference type="SAM" id="SignalP"/>
    </source>
</evidence>
<dbReference type="GO" id="GO:0140104">
    <property type="term" value="F:molecular carrier activity"/>
    <property type="evidence" value="ECO:0007669"/>
    <property type="project" value="InterPro"/>
</dbReference>
<evidence type="ECO:0000256" key="1">
    <source>
        <dbReference type="ARBA" id="ARBA00004418"/>
    </source>
</evidence>
<dbReference type="InterPro" id="IPR005669">
    <property type="entry name" value="Thiosulph/SO4-bd"/>
</dbReference>
<organism evidence="7 8">
    <name type="scientific">Caulobacter vibrioides</name>
    <name type="common">Caulobacter crescentus</name>
    <dbReference type="NCBI Taxonomy" id="155892"/>
    <lineage>
        <taxon>Bacteria</taxon>
        <taxon>Pseudomonadati</taxon>
        <taxon>Pseudomonadota</taxon>
        <taxon>Alphaproteobacteria</taxon>
        <taxon>Caulobacterales</taxon>
        <taxon>Caulobacteraceae</taxon>
        <taxon>Caulobacter</taxon>
    </lineage>
</organism>
<comment type="similarity">
    <text evidence="2">Belongs to the prokaryotic sulfate-binding protein family.</text>
</comment>
<dbReference type="Pfam" id="PF13531">
    <property type="entry name" value="SBP_bac_11"/>
    <property type="match status" value="1"/>
</dbReference>